<keyword evidence="3" id="KW-1185">Reference proteome</keyword>
<dbReference type="KEGG" id="pei:H9L10_06455"/>
<evidence type="ECO:0000313" key="3">
    <source>
        <dbReference type="Proteomes" id="UP000515976"/>
    </source>
</evidence>
<protein>
    <submittedName>
        <fullName evidence="2">Uncharacterized protein</fullName>
    </submittedName>
</protein>
<name>A0A7G9R4S1_9MICO</name>
<evidence type="ECO:0000313" key="2">
    <source>
        <dbReference type="EMBL" id="QNN50596.1"/>
    </source>
</evidence>
<dbReference type="RefSeq" id="WP_166098606.1">
    <property type="nucleotide sequence ID" value="NZ_BMMY01000001.1"/>
</dbReference>
<evidence type="ECO:0000256" key="1">
    <source>
        <dbReference type="SAM" id="MobiDB-lite"/>
    </source>
</evidence>
<proteinExistence type="predicted"/>
<organism evidence="2 3">
    <name type="scientific">Phycicoccus endophyticus</name>
    <dbReference type="NCBI Taxonomy" id="1690220"/>
    <lineage>
        <taxon>Bacteria</taxon>
        <taxon>Bacillati</taxon>
        <taxon>Actinomycetota</taxon>
        <taxon>Actinomycetes</taxon>
        <taxon>Micrococcales</taxon>
        <taxon>Intrasporangiaceae</taxon>
        <taxon>Phycicoccus</taxon>
    </lineage>
</organism>
<dbReference type="EMBL" id="CP060712">
    <property type="protein sequence ID" value="QNN50596.1"/>
    <property type="molecule type" value="Genomic_DNA"/>
</dbReference>
<gene>
    <name evidence="2" type="ORF">H9L10_06455</name>
</gene>
<feature type="region of interest" description="Disordered" evidence="1">
    <location>
        <begin position="1"/>
        <end position="27"/>
    </location>
</feature>
<accession>A0A7G9R4S1</accession>
<dbReference type="AlphaFoldDB" id="A0A7G9R4S1"/>
<dbReference type="Proteomes" id="UP000515976">
    <property type="component" value="Chromosome"/>
</dbReference>
<sequence length="48" mass="5037">MTVTLGSDEEPGVALAPCEPRAARRPRDCTVRGLSGRTVQVMAAEPSP</sequence>
<reference evidence="2 3" key="1">
    <citation type="submission" date="2020-08" db="EMBL/GenBank/DDBJ databases">
        <title>Genome sequence of Phycicoccus endophyticus JCM 31784T.</title>
        <authorList>
            <person name="Hyun D.-W."/>
            <person name="Bae J.-W."/>
        </authorList>
    </citation>
    <scope>NUCLEOTIDE SEQUENCE [LARGE SCALE GENOMIC DNA]</scope>
    <source>
        <strain evidence="2 3">JCM 31784</strain>
    </source>
</reference>